<sequence>MKYFIYILFSESSMIYYVGYTTDVSNRFVQHNEISVNSFTSKHRPWKLVAAFEVLGDESEAMRIERFIKKQKSSKFIEKIIDSNTELTGVLSKLVRVPSIRD</sequence>
<dbReference type="PANTHER" id="PTHR34477:SF1">
    <property type="entry name" value="UPF0213 PROTEIN YHBQ"/>
    <property type="match status" value="1"/>
</dbReference>
<dbReference type="InterPro" id="IPR050190">
    <property type="entry name" value="UPF0213_domain"/>
</dbReference>
<dbReference type="InterPro" id="IPR000305">
    <property type="entry name" value="GIY-YIG_endonuc"/>
</dbReference>
<protein>
    <recommendedName>
        <fullName evidence="2">GIY-YIG domain-containing protein</fullName>
    </recommendedName>
</protein>
<reference evidence="3 4" key="1">
    <citation type="journal article" date="2004" name="Int. J. Syst. Evol. Microbiol.">
        <title>Kaistella koreensis gen. nov., sp. nov., a novel member of the Chryseobacterium-Bergeyella-Riemerella branch.</title>
        <authorList>
            <person name="Kim M.K."/>
            <person name="Im W.T."/>
            <person name="Shin Y.K."/>
            <person name="Lim J.H."/>
            <person name="Kim S.H."/>
            <person name="Lee B.C."/>
            <person name="Park M.Y."/>
            <person name="Lee K.Y."/>
            <person name="Lee S.T."/>
        </authorList>
    </citation>
    <scope>NUCLEOTIDE SEQUENCE [LARGE SCALE GENOMIC DNA]</scope>
    <source>
        <strain evidence="3 4">CCUG 49689</strain>
    </source>
</reference>
<dbReference type="STRING" id="1304281.ACM44_03120"/>
<dbReference type="EMBL" id="LFNG01000004">
    <property type="protein sequence ID" value="KMQ72028.1"/>
    <property type="molecule type" value="Genomic_DNA"/>
</dbReference>
<dbReference type="Pfam" id="PF01541">
    <property type="entry name" value="GIY-YIG"/>
    <property type="match status" value="1"/>
</dbReference>
<dbReference type="PATRIC" id="fig|1304281.5.peg.673"/>
<evidence type="ECO:0000313" key="3">
    <source>
        <dbReference type="EMBL" id="KMQ72028.1"/>
    </source>
</evidence>
<dbReference type="InterPro" id="IPR035901">
    <property type="entry name" value="GIY-YIG_endonuc_sf"/>
</dbReference>
<dbReference type="Proteomes" id="UP000035900">
    <property type="component" value="Unassembled WGS sequence"/>
</dbReference>
<evidence type="ECO:0000256" key="1">
    <source>
        <dbReference type="ARBA" id="ARBA00007435"/>
    </source>
</evidence>
<dbReference type="OrthoDB" id="1495241at2"/>
<proteinExistence type="inferred from homology"/>
<feature type="domain" description="GIY-YIG" evidence="2">
    <location>
        <begin position="1"/>
        <end position="78"/>
    </location>
</feature>
<keyword evidence="4" id="KW-1185">Reference proteome</keyword>
<organism evidence="3 4">
    <name type="scientific">Chryseobacterium koreense CCUG 49689</name>
    <dbReference type="NCBI Taxonomy" id="1304281"/>
    <lineage>
        <taxon>Bacteria</taxon>
        <taxon>Pseudomonadati</taxon>
        <taxon>Bacteroidota</taxon>
        <taxon>Flavobacteriia</taxon>
        <taxon>Flavobacteriales</taxon>
        <taxon>Weeksellaceae</taxon>
        <taxon>Chryseobacterium group</taxon>
        <taxon>Chryseobacterium</taxon>
    </lineage>
</organism>
<dbReference type="PANTHER" id="PTHR34477">
    <property type="entry name" value="UPF0213 PROTEIN YHBQ"/>
    <property type="match status" value="1"/>
</dbReference>
<comment type="similarity">
    <text evidence="1">Belongs to the UPF0213 family.</text>
</comment>
<accession>A0A0J7J0R2</accession>
<dbReference type="SUPFAM" id="SSF82771">
    <property type="entry name" value="GIY-YIG endonuclease"/>
    <property type="match status" value="1"/>
</dbReference>
<evidence type="ECO:0000313" key="4">
    <source>
        <dbReference type="Proteomes" id="UP000035900"/>
    </source>
</evidence>
<dbReference type="RefSeq" id="WP_048498651.1">
    <property type="nucleotide sequence ID" value="NZ_LFNG01000004.1"/>
</dbReference>
<dbReference type="PROSITE" id="PS50164">
    <property type="entry name" value="GIY_YIG"/>
    <property type="match status" value="1"/>
</dbReference>
<dbReference type="Gene3D" id="3.40.1440.10">
    <property type="entry name" value="GIY-YIG endonuclease"/>
    <property type="match status" value="1"/>
</dbReference>
<gene>
    <name evidence="3" type="ORF">ACM44_03120</name>
</gene>
<dbReference type="AlphaFoldDB" id="A0A0J7J0R2"/>
<comment type="caution">
    <text evidence="3">The sequence shown here is derived from an EMBL/GenBank/DDBJ whole genome shotgun (WGS) entry which is preliminary data.</text>
</comment>
<name>A0A0J7J0R2_9FLAO</name>
<evidence type="ECO:0000259" key="2">
    <source>
        <dbReference type="PROSITE" id="PS50164"/>
    </source>
</evidence>